<evidence type="ECO:0000256" key="1">
    <source>
        <dbReference type="SAM" id="Phobius"/>
    </source>
</evidence>
<organism evidence="3 4">
    <name type="scientific">Mediterraneibacter catenae</name>
    <dbReference type="NCBI Taxonomy" id="2594882"/>
    <lineage>
        <taxon>Bacteria</taxon>
        <taxon>Bacillati</taxon>
        <taxon>Bacillota</taxon>
        <taxon>Clostridia</taxon>
        <taxon>Lachnospirales</taxon>
        <taxon>Lachnospiraceae</taxon>
        <taxon>Mediterraneibacter</taxon>
    </lineage>
</organism>
<keyword evidence="1" id="KW-0472">Membrane</keyword>
<keyword evidence="1" id="KW-1133">Transmembrane helix</keyword>
<dbReference type="OrthoDB" id="9805025at2"/>
<proteinExistence type="predicted"/>
<evidence type="ECO:0000313" key="3">
    <source>
        <dbReference type="EMBL" id="KAA8501940.1"/>
    </source>
</evidence>
<feature type="transmembrane region" description="Helical" evidence="1">
    <location>
        <begin position="12"/>
        <end position="34"/>
    </location>
</feature>
<comment type="caution">
    <text evidence="3">The sequence shown here is derived from an EMBL/GenBank/DDBJ whole genome shotgun (WGS) entry which is preliminary data.</text>
</comment>
<protein>
    <submittedName>
        <fullName evidence="3">VanZ family protein</fullName>
    </submittedName>
</protein>
<gene>
    <name evidence="3" type="ORF">FNY66_05730</name>
</gene>
<dbReference type="Proteomes" id="UP000322025">
    <property type="component" value="Unassembled WGS sequence"/>
</dbReference>
<feature type="transmembrane region" description="Helical" evidence="1">
    <location>
        <begin position="126"/>
        <end position="146"/>
    </location>
</feature>
<dbReference type="EMBL" id="VMSO01000005">
    <property type="protein sequence ID" value="KAA8501940.1"/>
    <property type="molecule type" value="Genomic_DNA"/>
</dbReference>
<keyword evidence="1" id="KW-0812">Transmembrane</keyword>
<dbReference type="Pfam" id="PF04892">
    <property type="entry name" value="VanZ"/>
    <property type="match status" value="1"/>
</dbReference>
<dbReference type="PANTHER" id="PTHR36834">
    <property type="entry name" value="MEMBRANE PROTEIN-RELATED"/>
    <property type="match status" value="1"/>
</dbReference>
<dbReference type="InterPro" id="IPR006976">
    <property type="entry name" value="VanZ-like"/>
</dbReference>
<feature type="domain" description="VanZ-like" evidence="2">
    <location>
        <begin position="17"/>
        <end position="143"/>
    </location>
</feature>
<dbReference type="PANTHER" id="PTHR36834:SF1">
    <property type="entry name" value="INTEGRAL MEMBRANE PROTEIN"/>
    <property type="match status" value="1"/>
</dbReference>
<keyword evidence="4" id="KW-1185">Reference proteome</keyword>
<feature type="transmembrane region" description="Helical" evidence="1">
    <location>
        <begin position="94"/>
        <end position="114"/>
    </location>
</feature>
<accession>A0A5M9HYK2</accession>
<dbReference type="AlphaFoldDB" id="A0A5M9HYK2"/>
<dbReference type="InterPro" id="IPR053150">
    <property type="entry name" value="Teicoplanin_resist-assoc"/>
</dbReference>
<sequence length="158" mass="18375">MGIKKAKIIRAFGKVLFLLYVGFLIYFLFVAEWYGRTEIAEDYRYNLELFKEIRRFITYREQLGTFTVLANLAGNILIFVPYGFFISMASRSRGFFKTLFCSMGLSLAVEIVQLFTRVGSFDVDDILLNTIGGVLGYILFVICNGIRRKYHVRSRKKR</sequence>
<feature type="transmembrane region" description="Helical" evidence="1">
    <location>
        <begin position="63"/>
        <end position="82"/>
    </location>
</feature>
<evidence type="ECO:0000313" key="4">
    <source>
        <dbReference type="Proteomes" id="UP000322025"/>
    </source>
</evidence>
<evidence type="ECO:0000259" key="2">
    <source>
        <dbReference type="Pfam" id="PF04892"/>
    </source>
</evidence>
<dbReference type="RefSeq" id="WP_087150914.1">
    <property type="nucleotide sequence ID" value="NZ_VMSO01000005.1"/>
</dbReference>
<reference evidence="3" key="1">
    <citation type="submission" date="2019-07" db="EMBL/GenBank/DDBJ databases">
        <authorList>
            <person name="Wongkuna S."/>
            <person name="Scaria J."/>
        </authorList>
    </citation>
    <scope>NUCLEOTIDE SEQUENCE [LARGE SCALE GENOMIC DNA]</scope>
    <source>
        <strain evidence="3">SW178</strain>
    </source>
</reference>
<name>A0A5M9HYK2_9FIRM</name>